<feature type="compositionally biased region" description="Acidic residues" evidence="1">
    <location>
        <begin position="148"/>
        <end position="157"/>
    </location>
</feature>
<feature type="region of interest" description="Disordered" evidence="1">
    <location>
        <begin position="113"/>
        <end position="157"/>
    </location>
</feature>
<feature type="region of interest" description="Disordered" evidence="1">
    <location>
        <begin position="55"/>
        <end position="91"/>
    </location>
</feature>
<evidence type="ECO:0008006" key="4">
    <source>
        <dbReference type="Google" id="ProtNLM"/>
    </source>
</evidence>
<accession>A0A0M9AKU0</accession>
<dbReference type="EMBL" id="LIUF01000002">
    <property type="protein sequence ID" value="KOX94032.1"/>
    <property type="molecule type" value="Genomic_DNA"/>
</dbReference>
<keyword evidence="3" id="KW-1185">Reference proteome</keyword>
<feature type="compositionally biased region" description="Basic and acidic residues" evidence="1">
    <location>
        <begin position="115"/>
        <end position="129"/>
    </location>
</feature>
<gene>
    <name evidence="2" type="ORF">AMS69_08945</name>
</gene>
<dbReference type="OrthoDB" id="331156at2157"/>
<organism evidence="2 3">
    <name type="scientific">Haloarcula rubripromontorii</name>
    <dbReference type="NCBI Taxonomy" id="1705562"/>
    <lineage>
        <taxon>Archaea</taxon>
        <taxon>Methanobacteriati</taxon>
        <taxon>Methanobacteriota</taxon>
        <taxon>Stenosarchaea group</taxon>
        <taxon>Halobacteria</taxon>
        <taxon>Halobacteriales</taxon>
        <taxon>Haloarculaceae</taxon>
        <taxon>Haloarcula</taxon>
    </lineage>
</organism>
<protein>
    <recommendedName>
        <fullName evidence="4">Zinc finger FPG/IleRS-type domain-containing protein</fullName>
    </recommendedName>
</protein>
<sequence length="157" mass="16964">MWCPRCDSDLSTYTLATADQTAIVCESCGFAGIPASHHTEATPPESWEFAFSRFNQHPDSNLGNPEHTDRIPSVPIPEGDESTDRPEFSLEQAGVSVGISLGSDANILQQDAADELNRVIDESDRERSGESTANFEESDGTDQNAESDVVENGDETA</sequence>
<dbReference type="AlphaFoldDB" id="A0A0M9AKU0"/>
<proteinExistence type="predicted"/>
<dbReference type="PATRIC" id="fig|1705562.3.peg.2878"/>
<dbReference type="RefSeq" id="WP_053967706.1">
    <property type="nucleotide sequence ID" value="NZ_LIUF01000002.1"/>
</dbReference>
<name>A0A0M9AKU0_9EURY</name>
<evidence type="ECO:0000256" key="1">
    <source>
        <dbReference type="SAM" id="MobiDB-lite"/>
    </source>
</evidence>
<comment type="caution">
    <text evidence="2">The sequence shown here is derived from an EMBL/GenBank/DDBJ whole genome shotgun (WGS) entry which is preliminary data.</text>
</comment>
<feature type="compositionally biased region" description="Polar residues" evidence="1">
    <location>
        <begin position="130"/>
        <end position="146"/>
    </location>
</feature>
<evidence type="ECO:0000313" key="2">
    <source>
        <dbReference type="EMBL" id="KOX94032.1"/>
    </source>
</evidence>
<dbReference type="Proteomes" id="UP000037729">
    <property type="component" value="Unassembled WGS sequence"/>
</dbReference>
<evidence type="ECO:0000313" key="3">
    <source>
        <dbReference type="Proteomes" id="UP000037729"/>
    </source>
</evidence>
<reference evidence="2 3" key="1">
    <citation type="submission" date="2015-08" db="EMBL/GenBank/DDBJ databases">
        <title>Genomes of Isolates from Cabo Rojo, PR.</title>
        <authorList>
            <person name="Sanchez-Nieves R.L."/>
            <person name="Montalvo-Rodriguez R."/>
        </authorList>
    </citation>
    <scope>NUCLEOTIDE SEQUENCE [LARGE SCALE GENOMIC DNA]</scope>
    <source>
        <strain evidence="2 3">SL3</strain>
    </source>
</reference>